<dbReference type="InterPro" id="IPR012675">
    <property type="entry name" value="Beta-grasp_dom_sf"/>
</dbReference>
<dbReference type="SUPFAM" id="SSF54665">
    <property type="entry name" value="CO dehydrogenase molybdoprotein N-domain-like"/>
    <property type="match status" value="1"/>
</dbReference>
<dbReference type="InterPro" id="IPR037165">
    <property type="entry name" value="AldOxase/xan_DH_Mopterin-bd_sf"/>
</dbReference>
<dbReference type="InterPro" id="IPR001041">
    <property type="entry name" value="2Fe-2S_ferredoxin-type"/>
</dbReference>
<keyword evidence="4" id="KW-0479">Metal-binding</keyword>
<dbReference type="InterPro" id="IPR016208">
    <property type="entry name" value="Ald_Oxase/xanthine_DH-like"/>
</dbReference>
<dbReference type="SUPFAM" id="SSF56003">
    <property type="entry name" value="Molybdenum cofactor-binding domain"/>
    <property type="match status" value="1"/>
</dbReference>
<dbReference type="Pfam" id="PF20256">
    <property type="entry name" value="MoCoBD_2"/>
    <property type="match status" value="1"/>
</dbReference>
<evidence type="ECO:0000313" key="9">
    <source>
        <dbReference type="EMBL" id="WAR26952.1"/>
    </source>
</evidence>
<dbReference type="CDD" id="cd00207">
    <property type="entry name" value="fer2"/>
    <property type="match status" value="1"/>
</dbReference>
<protein>
    <submittedName>
        <fullName evidence="9">XDH1-like protein</fullName>
    </submittedName>
</protein>
<dbReference type="Pfam" id="PF02738">
    <property type="entry name" value="MoCoBD_1"/>
    <property type="match status" value="2"/>
</dbReference>
<organism evidence="9 10">
    <name type="scientific">Mya arenaria</name>
    <name type="common">Soft-shell clam</name>
    <dbReference type="NCBI Taxonomy" id="6604"/>
    <lineage>
        <taxon>Eukaryota</taxon>
        <taxon>Metazoa</taxon>
        <taxon>Spiralia</taxon>
        <taxon>Lophotrochozoa</taxon>
        <taxon>Mollusca</taxon>
        <taxon>Bivalvia</taxon>
        <taxon>Autobranchia</taxon>
        <taxon>Heteroconchia</taxon>
        <taxon>Euheterodonta</taxon>
        <taxon>Imparidentia</taxon>
        <taxon>Neoheterodontei</taxon>
        <taxon>Myida</taxon>
        <taxon>Myoidea</taxon>
        <taxon>Myidae</taxon>
        <taxon>Mya</taxon>
    </lineage>
</organism>
<keyword evidence="2" id="KW-0500">Molybdenum</keyword>
<dbReference type="InterPro" id="IPR046867">
    <property type="entry name" value="AldOxase/xan_DH_MoCoBD2"/>
</dbReference>
<keyword evidence="10" id="KW-1185">Reference proteome</keyword>
<dbReference type="SUPFAM" id="SSF54292">
    <property type="entry name" value="2Fe-2S ferredoxin-like"/>
    <property type="match status" value="1"/>
</dbReference>
<dbReference type="InterPro" id="IPR000674">
    <property type="entry name" value="Ald_Oxase/Xan_DH_a/b"/>
</dbReference>
<dbReference type="SUPFAM" id="SSF55447">
    <property type="entry name" value="CO dehydrogenase flavoprotein C-terminal domain-like"/>
    <property type="match status" value="1"/>
</dbReference>
<gene>
    <name evidence="9" type="ORF">MAR_012656</name>
</gene>
<evidence type="ECO:0000256" key="3">
    <source>
        <dbReference type="ARBA" id="ARBA00022714"/>
    </source>
</evidence>
<evidence type="ECO:0000256" key="5">
    <source>
        <dbReference type="ARBA" id="ARBA00023002"/>
    </source>
</evidence>
<keyword evidence="7" id="KW-0411">Iron-sulfur</keyword>
<dbReference type="InterPro" id="IPR036010">
    <property type="entry name" value="2Fe-2S_ferredoxin-like_sf"/>
</dbReference>
<comment type="similarity">
    <text evidence="1">Belongs to the xanthine dehydrogenase family.</text>
</comment>
<dbReference type="PROSITE" id="PS00197">
    <property type="entry name" value="2FE2S_FER_1"/>
    <property type="match status" value="1"/>
</dbReference>
<keyword evidence="3" id="KW-0001">2Fe-2S</keyword>
<dbReference type="InterPro" id="IPR006058">
    <property type="entry name" value="2Fe2S_fd_BS"/>
</dbReference>
<dbReference type="Pfam" id="PF01315">
    <property type="entry name" value="Ald_Xan_dh_C"/>
    <property type="match status" value="1"/>
</dbReference>
<dbReference type="InterPro" id="IPR036683">
    <property type="entry name" value="CO_DH_flav_C_dom_sf"/>
</dbReference>
<dbReference type="Gene3D" id="3.30.43.10">
    <property type="entry name" value="Uridine Diphospho-n-acetylenolpyruvylglucosamine Reductase, domain 2"/>
    <property type="match status" value="1"/>
</dbReference>
<dbReference type="Gene3D" id="3.30.365.10">
    <property type="entry name" value="Aldehyde oxidase/xanthine dehydrogenase, molybdopterin binding domain"/>
    <property type="match status" value="7"/>
</dbReference>
<dbReference type="Gene3D" id="1.10.150.120">
    <property type="entry name" value="[2Fe-2S]-binding domain"/>
    <property type="match status" value="1"/>
</dbReference>
<evidence type="ECO:0000256" key="6">
    <source>
        <dbReference type="ARBA" id="ARBA00023004"/>
    </source>
</evidence>
<evidence type="ECO:0000256" key="7">
    <source>
        <dbReference type="ARBA" id="ARBA00023014"/>
    </source>
</evidence>
<evidence type="ECO:0000256" key="1">
    <source>
        <dbReference type="ARBA" id="ARBA00006849"/>
    </source>
</evidence>
<dbReference type="InterPro" id="IPR008274">
    <property type="entry name" value="AldOxase/xan_DH_MoCoBD1"/>
</dbReference>
<evidence type="ECO:0000259" key="8">
    <source>
        <dbReference type="PROSITE" id="PS51085"/>
    </source>
</evidence>
<accession>A0ABY7G0W4</accession>
<dbReference type="InterPro" id="IPR002888">
    <property type="entry name" value="2Fe-2S-bd"/>
</dbReference>
<feature type="domain" description="2Fe-2S ferredoxin-type" evidence="8">
    <location>
        <begin position="52"/>
        <end position="140"/>
    </location>
</feature>
<dbReference type="InterPro" id="IPR036884">
    <property type="entry name" value="2Fe-2S-bd_dom_sf"/>
</dbReference>
<evidence type="ECO:0000256" key="2">
    <source>
        <dbReference type="ARBA" id="ARBA00022505"/>
    </source>
</evidence>
<dbReference type="EMBL" id="CP111025">
    <property type="protein sequence ID" value="WAR26952.1"/>
    <property type="molecule type" value="Genomic_DNA"/>
</dbReference>
<name>A0ABY7G0W4_MYAAR</name>
<dbReference type="Proteomes" id="UP001164746">
    <property type="component" value="Chromosome 14"/>
</dbReference>
<sequence>MSGRHSKDFLECPVCRASHVPTYSTSENGVQAATCVACGHFFKFKVTREVRSEVKFKVNGKEYTVDNSVNPATSLNEFLRDKRISMGTKYMCREGGCGLCVVMVTIINPASNKEEKHAINSCLCPVLLCGGWSVTTIEGLGNTRDGLHPIQDRLNKYNGSQCGFCSPGQIMNMFALLENDWDPSKKKIEDAFDGILCRCTGYRSILDAMKSFADDKCLPADIEDLSTKLCKKTGQPCSGACHPSPPSSPLHLVLADAQWFRPTSLAQLFELLNQYQDSKYRLVFGSTGSDNKVSVTPSQLLKTDMKGKVLTNLVLPVADSNTVVKFYKVAKRIQNSHCYVSAGIRLCCDKANNYLVTDTPSILSEEVKPDSDPLGGSQQFRLSLAINLFYRFALDLYGTDASPIYRSGALPLERPLSSGKQTYDTKKQEWPLTEPLLKLEGKAQVTGEAEFLNDIPPSPGELHAAFAVTSVGNAKITGIDISKAAAMKGVASVLLAKDIPGMNNAMPPPYGPEEVLCSEKVMYAGQAVAIVVADNEETAFTAAKAVSVTYEDVKPPILTIKEAVKADMIFPRQADDIVVGDAEKAISKAPHVITGEISCGTQYHFPMETQISICVPQEDGLKVYAASQWIDYAQKSVAQVLGVPCASIDVEVRRLGGAYGSKISRNFAISSACAVAAKVLNKPVRFAMNFHTNMENVTYYCDCGFAVNDCTVHDIMEMGDNAYYCPNWHMVPVAVQTNTPSHTYCRAPASTPGIFVMETIMQHVSKTLGKVPAEVKQLNLYKQGQVTPGGMTLTYCSIICLFQQLEKMADVSGRMKLVEKFNKENRWKKKGLSVVPLKYGVPWNTQNYGVNIAIYSQDGTIVQECYSEGIDLAAHSWFHPQSPAYYQYNSYGVTCIEVELDVCSLGSTPCHVWICCLTVEKDVGQVEGAFVMGIGYWLLEESIYDTTTGRYLTNNTWDAPNPLGVLRSKACGEPPLCMSCSVLFALKHAIEAARAENGHDAYFPLHGPATVEVAQLACQTGLPELLK</sequence>
<evidence type="ECO:0000313" key="10">
    <source>
        <dbReference type="Proteomes" id="UP001164746"/>
    </source>
</evidence>
<dbReference type="PROSITE" id="PS51085">
    <property type="entry name" value="2FE2S_FER_2"/>
    <property type="match status" value="1"/>
</dbReference>
<evidence type="ECO:0000256" key="4">
    <source>
        <dbReference type="ARBA" id="ARBA00022723"/>
    </source>
</evidence>
<dbReference type="SUPFAM" id="SSF47741">
    <property type="entry name" value="CO dehydrogenase ISP C-domain like"/>
    <property type="match status" value="1"/>
</dbReference>
<dbReference type="PANTHER" id="PTHR45444:SF3">
    <property type="entry name" value="XANTHINE DEHYDROGENASE"/>
    <property type="match status" value="1"/>
</dbReference>
<dbReference type="Gene3D" id="3.30.390.50">
    <property type="entry name" value="CO dehydrogenase flavoprotein, C-terminal domain"/>
    <property type="match status" value="1"/>
</dbReference>
<dbReference type="InterPro" id="IPR036856">
    <property type="entry name" value="Ald_Oxase/Xan_DH_a/b_sf"/>
</dbReference>
<dbReference type="Gene3D" id="3.10.20.30">
    <property type="match status" value="1"/>
</dbReference>
<keyword evidence="5" id="KW-0560">Oxidoreductase</keyword>
<dbReference type="SMART" id="SM01008">
    <property type="entry name" value="Ald_Xan_dh_C"/>
    <property type="match status" value="1"/>
</dbReference>
<dbReference type="PANTHER" id="PTHR45444">
    <property type="entry name" value="XANTHINE DEHYDROGENASE"/>
    <property type="match status" value="1"/>
</dbReference>
<dbReference type="Gene3D" id="3.90.1170.50">
    <property type="entry name" value="Aldehyde oxidase/xanthine dehydrogenase, a/b hammerhead"/>
    <property type="match status" value="1"/>
</dbReference>
<dbReference type="PIRSF" id="PIRSF000127">
    <property type="entry name" value="Xanthine_DH"/>
    <property type="match status" value="1"/>
</dbReference>
<keyword evidence="6" id="KW-0408">Iron</keyword>
<dbReference type="InterPro" id="IPR016167">
    <property type="entry name" value="FAD-bd_PCMH_sub1"/>
</dbReference>
<reference evidence="9" key="1">
    <citation type="submission" date="2022-11" db="EMBL/GenBank/DDBJ databases">
        <title>Centuries of genome instability and evolution in soft-shell clam transmissible cancer (bioRxiv).</title>
        <authorList>
            <person name="Hart S.F.M."/>
            <person name="Yonemitsu M.A."/>
            <person name="Giersch R.M."/>
            <person name="Beal B.F."/>
            <person name="Arriagada G."/>
            <person name="Davis B.W."/>
            <person name="Ostrander E.A."/>
            <person name="Goff S.P."/>
            <person name="Metzger M.J."/>
        </authorList>
    </citation>
    <scope>NUCLEOTIDE SEQUENCE</scope>
    <source>
        <strain evidence="9">MELC-2E11</strain>
        <tissue evidence="9">Siphon/mantle</tissue>
    </source>
</reference>
<dbReference type="Pfam" id="PF00111">
    <property type="entry name" value="Fer2"/>
    <property type="match status" value="1"/>
</dbReference>
<dbReference type="Pfam" id="PF01799">
    <property type="entry name" value="Fer2_2"/>
    <property type="match status" value="1"/>
</dbReference>
<proteinExistence type="inferred from homology"/>